<keyword evidence="2" id="KW-0732">Signal</keyword>
<dbReference type="EMBL" id="CP054139">
    <property type="protein sequence ID" value="QKJ31585.1"/>
    <property type="molecule type" value="Genomic_DNA"/>
</dbReference>
<dbReference type="SUPFAM" id="SSF49344">
    <property type="entry name" value="CBD9-like"/>
    <property type="match status" value="1"/>
</dbReference>
<feature type="compositionally biased region" description="Gly residues" evidence="1">
    <location>
        <begin position="219"/>
        <end position="268"/>
    </location>
</feature>
<evidence type="ECO:0000313" key="3">
    <source>
        <dbReference type="EMBL" id="QKJ31585.1"/>
    </source>
</evidence>
<name>A0A7D4QBE8_9SPHI</name>
<protein>
    <submittedName>
        <fullName evidence="3">Uncharacterized protein</fullName>
    </submittedName>
</protein>
<evidence type="ECO:0000256" key="1">
    <source>
        <dbReference type="SAM" id="MobiDB-lite"/>
    </source>
</evidence>
<gene>
    <name evidence="3" type="ORF">HQ865_18050</name>
</gene>
<proteinExistence type="predicted"/>
<sequence length="291" mass="31379">MNKYLPFACTTCALLLTVATVSAQPKSKTNILQPPPADVKVDGDLKEWADSLRYFNEEKKLNYTLANDKDNLYIAFRLNDRTEQARVLGAGLTVSIDTKGKKKASYSLTFPMAEAGEKPNMQMMRKPGEENVTQEDRDALMRARLTKLREIKVVGFKDIEGDVITTTNTYGIKAAINYDANGYLVYEASVPLKFFGEYKADKDQWAFNFKINGLSKPENGGGQRGGSPGMGGMGGGMGGGGMRGGGMGGGRRGGGGMRGGGGAPGGGESAAADRTELFKSVDFWEKFYLNI</sequence>
<evidence type="ECO:0000313" key="4">
    <source>
        <dbReference type="Proteomes" id="UP000505355"/>
    </source>
</evidence>
<dbReference type="Gene3D" id="2.60.40.1190">
    <property type="match status" value="1"/>
</dbReference>
<reference evidence="3 4" key="1">
    <citation type="submission" date="2020-05" db="EMBL/GenBank/DDBJ databases">
        <title>Mucilaginibacter mali sp. nov.</title>
        <authorList>
            <person name="Kim H.S."/>
            <person name="Lee K.C."/>
            <person name="Suh M.K."/>
            <person name="Kim J.-S."/>
            <person name="Han K.-I."/>
            <person name="Eom M.K."/>
            <person name="Shin Y.K."/>
            <person name="Lee J.-S."/>
        </authorList>
    </citation>
    <scope>NUCLEOTIDE SEQUENCE [LARGE SCALE GENOMIC DNA]</scope>
    <source>
        <strain evidence="3 4">G2-14</strain>
    </source>
</reference>
<feature type="chain" id="PRO_5028963089" evidence="2">
    <location>
        <begin position="24"/>
        <end position="291"/>
    </location>
</feature>
<keyword evidence="4" id="KW-1185">Reference proteome</keyword>
<dbReference type="AlphaFoldDB" id="A0A7D4QBE8"/>
<feature type="signal peptide" evidence="2">
    <location>
        <begin position="1"/>
        <end position="23"/>
    </location>
</feature>
<dbReference type="KEGG" id="mmab:HQ865_18050"/>
<accession>A0A7D4QBE8</accession>
<organism evidence="3 4">
    <name type="scientific">Mucilaginibacter mali</name>
    <dbReference type="NCBI Taxonomy" id="2740462"/>
    <lineage>
        <taxon>Bacteria</taxon>
        <taxon>Pseudomonadati</taxon>
        <taxon>Bacteroidota</taxon>
        <taxon>Sphingobacteriia</taxon>
        <taxon>Sphingobacteriales</taxon>
        <taxon>Sphingobacteriaceae</taxon>
        <taxon>Mucilaginibacter</taxon>
    </lineage>
</organism>
<evidence type="ECO:0000256" key="2">
    <source>
        <dbReference type="SAM" id="SignalP"/>
    </source>
</evidence>
<dbReference type="RefSeq" id="WP_173416244.1">
    <property type="nucleotide sequence ID" value="NZ_CP054139.1"/>
</dbReference>
<dbReference type="Proteomes" id="UP000505355">
    <property type="component" value="Chromosome"/>
</dbReference>
<feature type="region of interest" description="Disordered" evidence="1">
    <location>
        <begin position="216"/>
        <end position="270"/>
    </location>
</feature>